<evidence type="ECO:0000313" key="11">
    <source>
        <dbReference type="EMBL" id="CAJ0591662.1"/>
    </source>
</evidence>
<dbReference type="InterPro" id="IPR050363">
    <property type="entry name" value="MIP/Aquaporin"/>
</dbReference>
<evidence type="ECO:0000256" key="7">
    <source>
        <dbReference type="ARBA" id="ARBA00045280"/>
    </source>
</evidence>
<evidence type="ECO:0000256" key="9">
    <source>
        <dbReference type="SAM" id="MobiDB-lite"/>
    </source>
</evidence>
<feature type="transmembrane region" description="Helical" evidence="10">
    <location>
        <begin position="263"/>
        <end position="285"/>
    </location>
</feature>
<dbReference type="GO" id="GO:0016323">
    <property type="term" value="C:basolateral plasma membrane"/>
    <property type="evidence" value="ECO:0007669"/>
    <property type="project" value="TreeGrafter"/>
</dbReference>
<evidence type="ECO:0000256" key="3">
    <source>
        <dbReference type="ARBA" id="ARBA00022448"/>
    </source>
</evidence>
<evidence type="ECO:0000256" key="1">
    <source>
        <dbReference type="ARBA" id="ARBA00004141"/>
    </source>
</evidence>
<dbReference type="InterPro" id="IPR023271">
    <property type="entry name" value="Aquaporin-like"/>
</dbReference>
<accession>A0AA36DT96</accession>
<dbReference type="Pfam" id="PF00230">
    <property type="entry name" value="MIP"/>
    <property type="match status" value="1"/>
</dbReference>
<dbReference type="InterPro" id="IPR000425">
    <property type="entry name" value="MIP"/>
</dbReference>
<evidence type="ECO:0008006" key="13">
    <source>
        <dbReference type="Google" id="ProtNLM"/>
    </source>
</evidence>
<feature type="transmembrane region" description="Helical" evidence="10">
    <location>
        <begin position="181"/>
        <end position="200"/>
    </location>
</feature>
<dbReference type="EMBL" id="CATQJL010000001">
    <property type="protein sequence ID" value="CAJ0591662.1"/>
    <property type="molecule type" value="Genomic_DNA"/>
</dbReference>
<evidence type="ECO:0000256" key="5">
    <source>
        <dbReference type="ARBA" id="ARBA00022989"/>
    </source>
</evidence>
<dbReference type="Proteomes" id="UP001176961">
    <property type="component" value="Unassembled WGS sequence"/>
</dbReference>
<feature type="transmembrane region" description="Helical" evidence="10">
    <location>
        <begin position="81"/>
        <end position="101"/>
    </location>
</feature>
<feature type="transmembrane region" description="Helical" evidence="10">
    <location>
        <begin position="240"/>
        <end position="256"/>
    </location>
</feature>
<evidence type="ECO:0000256" key="2">
    <source>
        <dbReference type="ARBA" id="ARBA00006175"/>
    </source>
</evidence>
<evidence type="ECO:0000256" key="6">
    <source>
        <dbReference type="ARBA" id="ARBA00023136"/>
    </source>
</evidence>
<dbReference type="GO" id="GO:0015254">
    <property type="term" value="F:glycerol channel activity"/>
    <property type="evidence" value="ECO:0007669"/>
    <property type="project" value="TreeGrafter"/>
</dbReference>
<sequence length="344" mass="39454">MKFDDFLREHRYRQYFEWRFMSDENMILVERLRQKFNISNELYRAVLAEFFCTAFLLFAGGCVNAQYILSQRRTNEYVCVAVGWGLVLFIAITMGFHISGADLNPAVSFFKLSMGRYNVLKFVLYVIAQNLGAFMGALSTFITYYDAINSFDNGTRHVSGPRSTAHIFATYPQPHLGTFNAIVDQVLGTAVLCMGIAAITDRRNRIPTFLQPAFMGTLLAAIGMSYSLNAAYAINPARDFAPRLLTLCVGYGWRVFSYRNYKWFWIPIFCPMLGGLLGAWAYHFFIGFHLPEDSEDKYAQKILNDRNPEDQLREIHIMEKKPISEVPSKPTNKTSEAPTQYRHM</sequence>
<dbReference type="GO" id="GO:0015250">
    <property type="term" value="F:water channel activity"/>
    <property type="evidence" value="ECO:0007669"/>
    <property type="project" value="TreeGrafter"/>
</dbReference>
<reference evidence="11" key="1">
    <citation type="submission" date="2023-07" db="EMBL/GenBank/DDBJ databases">
        <authorList>
            <consortium name="CYATHOMIX"/>
        </authorList>
    </citation>
    <scope>NUCLEOTIDE SEQUENCE</scope>
    <source>
        <strain evidence="11">N/A</strain>
    </source>
</reference>
<evidence type="ECO:0000256" key="8">
    <source>
        <dbReference type="RuleBase" id="RU000477"/>
    </source>
</evidence>
<comment type="caution">
    <text evidence="11">The sequence shown here is derived from an EMBL/GenBank/DDBJ whole genome shotgun (WGS) entry which is preliminary data.</text>
</comment>
<evidence type="ECO:0000256" key="10">
    <source>
        <dbReference type="SAM" id="Phobius"/>
    </source>
</evidence>
<keyword evidence="12" id="KW-1185">Reference proteome</keyword>
<comment type="subcellular location">
    <subcellularLocation>
        <location evidence="1">Membrane</location>
        <topology evidence="1">Multi-pass membrane protein</topology>
    </subcellularLocation>
</comment>
<feature type="compositionally biased region" description="Polar residues" evidence="9">
    <location>
        <begin position="329"/>
        <end position="338"/>
    </location>
</feature>
<comment type="similarity">
    <text evidence="2 8">Belongs to the MIP/aquaporin (TC 1.A.8) family.</text>
</comment>
<keyword evidence="6 10" id="KW-0472">Membrane</keyword>
<keyword evidence="5 10" id="KW-1133">Transmembrane helix</keyword>
<dbReference type="AlphaFoldDB" id="A0AA36DT96"/>
<dbReference type="Gene3D" id="1.20.1080.10">
    <property type="entry name" value="Glycerol uptake facilitator protein"/>
    <property type="match status" value="1"/>
</dbReference>
<dbReference type="SUPFAM" id="SSF81338">
    <property type="entry name" value="Aquaporin-like"/>
    <property type="match status" value="1"/>
</dbReference>
<feature type="transmembrane region" description="Helical" evidence="10">
    <location>
        <begin position="212"/>
        <end position="234"/>
    </location>
</feature>
<dbReference type="PANTHER" id="PTHR43829:SF27">
    <property type="entry name" value="AQUAPORIN-3"/>
    <property type="match status" value="1"/>
</dbReference>
<gene>
    <name evidence="11" type="ORF">CYNAS_LOCUS3645</name>
</gene>
<keyword evidence="3 8" id="KW-0813">Transport</keyword>
<feature type="transmembrane region" description="Helical" evidence="10">
    <location>
        <begin position="42"/>
        <end position="69"/>
    </location>
</feature>
<comment type="function">
    <text evidence="7">Aquaglyceroporin that may modulate the water content and osmolytes during anhydrobiosis.</text>
</comment>
<evidence type="ECO:0000313" key="12">
    <source>
        <dbReference type="Proteomes" id="UP001176961"/>
    </source>
</evidence>
<name>A0AA36DT96_CYLNA</name>
<dbReference type="CDD" id="cd00333">
    <property type="entry name" value="MIP"/>
    <property type="match status" value="1"/>
</dbReference>
<dbReference type="PRINTS" id="PR00783">
    <property type="entry name" value="MINTRINSICP"/>
</dbReference>
<organism evidence="11 12">
    <name type="scientific">Cylicocyclus nassatus</name>
    <name type="common">Nematode worm</name>
    <dbReference type="NCBI Taxonomy" id="53992"/>
    <lineage>
        <taxon>Eukaryota</taxon>
        <taxon>Metazoa</taxon>
        <taxon>Ecdysozoa</taxon>
        <taxon>Nematoda</taxon>
        <taxon>Chromadorea</taxon>
        <taxon>Rhabditida</taxon>
        <taxon>Rhabditina</taxon>
        <taxon>Rhabditomorpha</taxon>
        <taxon>Strongyloidea</taxon>
        <taxon>Strongylidae</taxon>
        <taxon>Cylicocyclus</taxon>
    </lineage>
</organism>
<dbReference type="PANTHER" id="PTHR43829">
    <property type="entry name" value="AQUAPORIN OR AQUAGLYCEROPORIN RELATED"/>
    <property type="match status" value="1"/>
</dbReference>
<feature type="region of interest" description="Disordered" evidence="9">
    <location>
        <begin position="320"/>
        <end position="344"/>
    </location>
</feature>
<evidence type="ECO:0000256" key="4">
    <source>
        <dbReference type="ARBA" id="ARBA00022692"/>
    </source>
</evidence>
<proteinExistence type="inferred from homology"/>
<keyword evidence="4 8" id="KW-0812">Transmembrane</keyword>
<protein>
    <recommendedName>
        <fullName evidence="13">Aquaporin</fullName>
    </recommendedName>
</protein>
<feature type="transmembrane region" description="Helical" evidence="10">
    <location>
        <begin position="122"/>
        <end position="145"/>
    </location>
</feature>